<dbReference type="GO" id="GO:0000014">
    <property type="term" value="F:single-stranded DNA endodeoxyribonuclease activity"/>
    <property type="evidence" value="ECO:0007669"/>
    <property type="project" value="TreeGrafter"/>
</dbReference>
<evidence type="ECO:0000259" key="7">
    <source>
        <dbReference type="SMART" id="SM00892"/>
    </source>
</evidence>
<dbReference type="PANTHER" id="PTHR13966:SF17">
    <property type="entry name" value="ENDONUCLEASE-RELATED"/>
    <property type="match status" value="1"/>
</dbReference>
<evidence type="ECO:0000256" key="1">
    <source>
        <dbReference type="ARBA" id="ARBA00010052"/>
    </source>
</evidence>
<dbReference type="InterPro" id="IPR044929">
    <property type="entry name" value="DNA/RNA_non-sp_Endonuclease_sf"/>
</dbReference>
<dbReference type="InterPro" id="IPR040255">
    <property type="entry name" value="Non-specific_endonuclease"/>
</dbReference>
<dbReference type="AlphaFoldDB" id="A0A0A1WJ03"/>
<accession>A0A0A1WJ03</accession>
<feature type="domain" description="DNA/RNA non-specific endonuclease/pyrophosphatase/phosphodiesterase" evidence="7">
    <location>
        <begin position="140"/>
        <end position="374"/>
    </location>
</feature>
<proteinExistence type="inferred from homology"/>
<dbReference type="InterPro" id="IPR044925">
    <property type="entry name" value="His-Me_finger_sf"/>
</dbReference>
<feature type="binding site" evidence="5">
    <location>
        <position position="254"/>
    </location>
    <ligand>
        <name>Mg(2+)</name>
        <dbReference type="ChEBI" id="CHEBI:18420"/>
        <note>catalytic</note>
    </ligand>
</feature>
<organism evidence="8">
    <name type="scientific">Zeugodacus cucurbitae</name>
    <name type="common">Melon fruit fly</name>
    <name type="synonym">Bactrocera cucurbitae</name>
    <dbReference type="NCBI Taxonomy" id="28588"/>
    <lineage>
        <taxon>Eukaryota</taxon>
        <taxon>Metazoa</taxon>
        <taxon>Ecdysozoa</taxon>
        <taxon>Arthropoda</taxon>
        <taxon>Hexapoda</taxon>
        <taxon>Insecta</taxon>
        <taxon>Pterygota</taxon>
        <taxon>Neoptera</taxon>
        <taxon>Endopterygota</taxon>
        <taxon>Diptera</taxon>
        <taxon>Brachycera</taxon>
        <taxon>Muscomorpha</taxon>
        <taxon>Tephritoidea</taxon>
        <taxon>Tephritidae</taxon>
        <taxon>Zeugodacus</taxon>
        <taxon>Zeugodacus</taxon>
    </lineage>
</organism>
<dbReference type="SUPFAM" id="SSF54060">
    <property type="entry name" value="His-Me finger endonucleases"/>
    <property type="match status" value="1"/>
</dbReference>
<dbReference type="GO" id="GO:0004521">
    <property type="term" value="F:RNA endonuclease activity"/>
    <property type="evidence" value="ECO:0007669"/>
    <property type="project" value="TreeGrafter"/>
</dbReference>
<name>A0A0A1WJ03_ZEUCU</name>
<reference evidence="8" key="1">
    <citation type="submission" date="2014-11" db="EMBL/GenBank/DDBJ databases">
        <authorList>
            <person name="Geib S."/>
        </authorList>
    </citation>
    <scope>NUCLEOTIDE SEQUENCE</scope>
</reference>
<comment type="similarity">
    <text evidence="1">Belongs to the DNA/RNA non-specific endonuclease family.</text>
</comment>
<dbReference type="GO" id="GO:0006309">
    <property type="term" value="P:apoptotic DNA fragmentation"/>
    <property type="evidence" value="ECO:0007669"/>
    <property type="project" value="TreeGrafter"/>
</dbReference>
<dbReference type="GO" id="GO:0005634">
    <property type="term" value="C:nucleus"/>
    <property type="evidence" value="ECO:0007669"/>
    <property type="project" value="TreeGrafter"/>
</dbReference>
<evidence type="ECO:0000256" key="3">
    <source>
        <dbReference type="ARBA" id="ARBA00022759"/>
    </source>
</evidence>
<feature type="active site" description="Proton acceptor" evidence="4">
    <location>
        <position position="224"/>
    </location>
</feature>
<keyword evidence="6" id="KW-0732">Signal</keyword>
<keyword evidence="3" id="KW-0255">Endonuclease</keyword>
<keyword evidence="2" id="KW-0540">Nuclease</keyword>
<dbReference type="InterPro" id="IPR001604">
    <property type="entry name" value="Endo_G_ENPP1-like_dom"/>
</dbReference>
<protein>
    <submittedName>
        <fullName evidence="8">Nuclease EXOG, mitochondrial</fullName>
    </submittedName>
</protein>
<feature type="signal peptide" evidence="6">
    <location>
        <begin position="1"/>
        <end position="19"/>
    </location>
</feature>
<feature type="chain" id="PRO_5001982311" evidence="6">
    <location>
        <begin position="20"/>
        <end position="397"/>
    </location>
</feature>
<dbReference type="Pfam" id="PF01223">
    <property type="entry name" value="Endonuclease_NS"/>
    <property type="match status" value="1"/>
</dbReference>
<keyword evidence="3" id="KW-0378">Hydrolase</keyword>
<evidence type="ECO:0000313" key="8">
    <source>
        <dbReference type="EMBL" id="JAC98655.1"/>
    </source>
</evidence>
<evidence type="ECO:0000256" key="6">
    <source>
        <dbReference type="SAM" id="SignalP"/>
    </source>
</evidence>
<keyword evidence="5" id="KW-0479">Metal-binding</keyword>
<dbReference type="Gene3D" id="3.40.570.10">
    <property type="entry name" value="Extracellular Endonuclease, subunit A"/>
    <property type="match status" value="1"/>
</dbReference>
<dbReference type="GO" id="GO:0046872">
    <property type="term" value="F:metal ion binding"/>
    <property type="evidence" value="ECO:0007669"/>
    <property type="project" value="UniProtKB-KW"/>
</dbReference>
<gene>
    <name evidence="8" type="primary">exog_0</name>
    <name evidence="8" type="ORF">g.20724</name>
</gene>
<evidence type="ECO:0000256" key="2">
    <source>
        <dbReference type="ARBA" id="ARBA00022722"/>
    </source>
</evidence>
<dbReference type="EMBL" id="GBXI01015636">
    <property type="protein sequence ID" value="JAC98655.1"/>
    <property type="molecule type" value="Transcribed_RNA"/>
</dbReference>
<dbReference type="PANTHER" id="PTHR13966">
    <property type="entry name" value="ENDONUCLEASE RELATED"/>
    <property type="match status" value="1"/>
</dbReference>
<dbReference type="GO" id="GO:0005743">
    <property type="term" value="C:mitochondrial inner membrane"/>
    <property type="evidence" value="ECO:0007669"/>
    <property type="project" value="TreeGrafter"/>
</dbReference>
<evidence type="ECO:0000256" key="5">
    <source>
        <dbReference type="PIRSR" id="PIRSR640255-2"/>
    </source>
</evidence>
<dbReference type="GO" id="GO:0003676">
    <property type="term" value="F:nucleic acid binding"/>
    <property type="evidence" value="ECO:0007669"/>
    <property type="project" value="InterPro"/>
</dbReference>
<sequence length="397" mass="45931">MLKLWQLLPYYLVLSSVYAIPCKIRVPEDVPEQTPVILKDNELFKPNNKETNIEDGKSITLFCAGQDNKVKDPYNKDKYLNQAVTLTCNNGRFRHNGKEYRLRDMECKTVPSSELIETRTSCANGAGQFYKVGFTYNNKFLEILTICFNKATQRTVYSRNIIKSNLENVRMKRVCNTPFFSSDGMNFQPNNYYKVSKEIIRFKTLFGDNQPYLKEKGSFLSRGHLAPSGDYTFCYEQFATYYFANCAPEWQQVNAGNWADVEKATRQLAINTDILTFTSSFGALELPMPQTSRMITIYLDQTRKLVAPKWYYKVVMNPNWNMDVVFITLNNPFATVGREVEFCRNICGNIRGLNSATFRDASRGYTFCCELKDFWATAGLSTSRNPYYDLETGWRYK</sequence>
<reference evidence="8" key="2">
    <citation type="journal article" date="2015" name="Gigascience">
        <title>Reconstructing a comprehensive transcriptome assembly of a white-pupal translocated strain of the pest fruit fly Bactrocera cucurbitae.</title>
        <authorList>
            <person name="Sim S.B."/>
            <person name="Calla B."/>
            <person name="Hall B."/>
            <person name="DeRego T."/>
            <person name="Geib S.M."/>
        </authorList>
    </citation>
    <scope>NUCLEOTIDE SEQUENCE</scope>
</reference>
<evidence type="ECO:0000256" key="4">
    <source>
        <dbReference type="PIRSR" id="PIRSR640255-1"/>
    </source>
</evidence>
<dbReference type="SMART" id="SM00892">
    <property type="entry name" value="Endonuclease_NS"/>
    <property type="match status" value="1"/>
</dbReference>